<gene>
    <name evidence="6" type="ORF">HU200_045894</name>
</gene>
<evidence type="ECO:0000313" key="6">
    <source>
        <dbReference type="EMBL" id="KAF8679130.1"/>
    </source>
</evidence>
<accession>A0A835AYJ8</accession>
<dbReference type="InterPro" id="IPR008265">
    <property type="entry name" value="Lipase_GDSL_AS"/>
</dbReference>
<name>A0A835AYJ8_9POAL</name>
<dbReference type="InterPro" id="IPR001087">
    <property type="entry name" value="GDSL"/>
</dbReference>
<comment type="similarity">
    <text evidence="1">Belongs to the 'GDSL' lipolytic enzyme family.</text>
</comment>
<dbReference type="CDD" id="cd01837">
    <property type="entry name" value="SGNH_plant_lipase_like"/>
    <property type="match status" value="1"/>
</dbReference>
<evidence type="ECO:0000256" key="4">
    <source>
        <dbReference type="ARBA" id="ARBA00023180"/>
    </source>
</evidence>
<organism evidence="6 7">
    <name type="scientific">Digitaria exilis</name>
    <dbReference type="NCBI Taxonomy" id="1010633"/>
    <lineage>
        <taxon>Eukaryota</taxon>
        <taxon>Viridiplantae</taxon>
        <taxon>Streptophyta</taxon>
        <taxon>Embryophyta</taxon>
        <taxon>Tracheophyta</taxon>
        <taxon>Spermatophyta</taxon>
        <taxon>Magnoliopsida</taxon>
        <taxon>Liliopsida</taxon>
        <taxon>Poales</taxon>
        <taxon>Poaceae</taxon>
        <taxon>PACMAD clade</taxon>
        <taxon>Panicoideae</taxon>
        <taxon>Panicodae</taxon>
        <taxon>Paniceae</taxon>
        <taxon>Anthephorinae</taxon>
        <taxon>Digitaria</taxon>
    </lineage>
</organism>
<protein>
    <recommendedName>
        <fullName evidence="8">GDSL esterase/lipase</fullName>
    </recommendedName>
</protein>
<dbReference type="EMBL" id="JACEFO010002125">
    <property type="protein sequence ID" value="KAF8679130.1"/>
    <property type="molecule type" value="Genomic_DNA"/>
</dbReference>
<dbReference type="PANTHER" id="PTHR22835:SF235">
    <property type="entry name" value="OS07G0642200 PROTEIN"/>
    <property type="match status" value="1"/>
</dbReference>
<evidence type="ECO:0000256" key="5">
    <source>
        <dbReference type="SAM" id="MobiDB-lite"/>
    </source>
</evidence>
<dbReference type="AlphaFoldDB" id="A0A835AYJ8"/>
<keyword evidence="4" id="KW-0325">Glycoprotein</keyword>
<dbReference type="OrthoDB" id="1600564at2759"/>
<dbReference type="GO" id="GO:0006629">
    <property type="term" value="P:lipid metabolic process"/>
    <property type="evidence" value="ECO:0007669"/>
    <property type="project" value="InterPro"/>
</dbReference>
<evidence type="ECO:0000256" key="1">
    <source>
        <dbReference type="ARBA" id="ARBA00008668"/>
    </source>
</evidence>
<evidence type="ECO:0000313" key="7">
    <source>
        <dbReference type="Proteomes" id="UP000636709"/>
    </source>
</evidence>
<keyword evidence="2" id="KW-0732">Signal</keyword>
<dbReference type="GO" id="GO:0016298">
    <property type="term" value="F:lipase activity"/>
    <property type="evidence" value="ECO:0007669"/>
    <property type="project" value="InterPro"/>
</dbReference>
<dbReference type="Gene3D" id="3.40.50.1110">
    <property type="entry name" value="SGNH hydrolase"/>
    <property type="match status" value="1"/>
</dbReference>
<dbReference type="PANTHER" id="PTHR22835">
    <property type="entry name" value="ZINC FINGER FYVE DOMAIN CONTAINING PROTEIN"/>
    <property type="match status" value="1"/>
</dbReference>
<keyword evidence="3" id="KW-0378">Hydrolase</keyword>
<dbReference type="InterPro" id="IPR035669">
    <property type="entry name" value="SGNH_plant_lipase-like"/>
</dbReference>
<evidence type="ECO:0000256" key="3">
    <source>
        <dbReference type="ARBA" id="ARBA00022801"/>
    </source>
</evidence>
<feature type="region of interest" description="Disordered" evidence="5">
    <location>
        <begin position="196"/>
        <end position="240"/>
    </location>
</feature>
<feature type="region of interest" description="Disordered" evidence="5">
    <location>
        <begin position="261"/>
        <end position="308"/>
    </location>
</feature>
<feature type="compositionally biased region" description="Basic residues" evidence="5">
    <location>
        <begin position="283"/>
        <end position="293"/>
    </location>
</feature>
<reference evidence="6" key="1">
    <citation type="submission" date="2020-07" db="EMBL/GenBank/DDBJ databases">
        <title>Genome sequence and genetic diversity analysis of an under-domesticated orphan crop, white fonio (Digitaria exilis).</title>
        <authorList>
            <person name="Bennetzen J.L."/>
            <person name="Chen S."/>
            <person name="Ma X."/>
            <person name="Wang X."/>
            <person name="Yssel A.E.J."/>
            <person name="Chaluvadi S.R."/>
            <person name="Johnson M."/>
            <person name="Gangashetty P."/>
            <person name="Hamidou F."/>
            <person name="Sanogo M.D."/>
            <person name="Zwaenepoel A."/>
            <person name="Wallace J."/>
            <person name="Van De Peer Y."/>
            <person name="Van Deynze A."/>
        </authorList>
    </citation>
    <scope>NUCLEOTIDE SEQUENCE</scope>
    <source>
        <tissue evidence="6">Leaves</tissue>
    </source>
</reference>
<evidence type="ECO:0008006" key="8">
    <source>
        <dbReference type="Google" id="ProtNLM"/>
    </source>
</evidence>
<proteinExistence type="inferred from homology"/>
<dbReference type="Proteomes" id="UP000636709">
    <property type="component" value="Unassembled WGS sequence"/>
</dbReference>
<dbReference type="Pfam" id="PF00657">
    <property type="entry name" value="Lipase_GDSL"/>
    <property type="match status" value="1"/>
</dbReference>
<evidence type="ECO:0000256" key="2">
    <source>
        <dbReference type="ARBA" id="ARBA00022729"/>
    </source>
</evidence>
<dbReference type="PROSITE" id="PS01098">
    <property type="entry name" value="LIPASE_GDSL_SER"/>
    <property type="match status" value="1"/>
</dbReference>
<dbReference type="InterPro" id="IPR036514">
    <property type="entry name" value="SGNH_hydro_sf"/>
</dbReference>
<keyword evidence="7" id="KW-1185">Reference proteome</keyword>
<sequence length="764" mass="84064">MCLFTHCHRATRQIRPHCRHLRAKTQLRRLHLNFPTFCIPPIQTLPTRNQNLRTLTRLPTRNQTLHILILLPTRNQTLHIVPQLDTLASPLRSLILPNALPSAAPLATQHGGRQPPPETLFQAFKFNSKFVVGSTPSKIVLPSSSLLLSISATPSPPPLRPAAAVVKGSFLRCSHATPNAGYCCTSRRRSLHRRPCVRGLPWPSRRHAPSVPTTDSAPPPWDLVSRSDRPFPSSQLTPDRSYPFLHEQIDHHAHHTTMLHWAPPTRDTHGRRAPPISGSPTAPRHRPERRHPIRTPPPDKGHTDGGNATELALSTTSIYDHTPSRPRKRARRVAAARLHPAAAVACTTSPSGRGLMATKRLLFLALLAVAAVSGSASPPPAAKYTPATPTSGGACWPRLFAFGDSLIDTGNFIHYSTAPGTVARPPYGETFFHHPTGRWSDGRLIYTCASFTAAHAERRIHESITRVHATDLDRLGFPYWTPYLDGKTKEDFRYGANFAVASGTALNQLLFRKKHLSVAAITPYSLGVQIGWFKKVLAMLGATEHERREIMASSLFLVGEIGANDYNHPFFQNKSLEWVKPLVPRVIRAIGLSLEALIELGAKTLYVPGIFPLGCVPRYLFLFRNNTAAGDHDDVGCLRWLNGLTAHHNSLLKAKLAELRRAHPGVSLVYVDYYGEVAGILRAPARNGFAPATALDACCGGGGFHNANFTVHCTEPGAVQCPDPSKYVSWDGLHMTEAVYRIMARGILDGPFAMPPIMSRCKKN</sequence>
<comment type="caution">
    <text evidence="6">The sequence shown here is derived from an EMBL/GenBank/DDBJ whole genome shotgun (WGS) entry which is preliminary data.</text>
</comment>
<dbReference type="SUPFAM" id="SSF52266">
    <property type="entry name" value="SGNH hydrolase"/>
    <property type="match status" value="1"/>
</dbReference>